<dbReference type="RefSeq" id="WP_135312154.1">
    <property type="nucleotide sequence ID" value="NZ_CP038439.1"/>
</dbReference>
<dbReference type="SUPFAM" id="SSF55729">
    <property type="entry name" value="Acyl-CoA N-acyltransferases (Nat)"/>
    <property type="match status" value="1"/>
</dbReference>
<sequence length="181" mass="20044">MIRLDPTPILTTDRLTLRAPQGSDWPHWRSFHHSDRARFIGGGPAQVQGTSWRAFGHIIGHWAMRGFGMFVFTHKGDDTPLGLTGPWFPEGWPERELGWTVWSSAAEGRGLVAEAARAARRHAFTTLGWTTAVSYIDPDNARSIALAERIGATRDRLAPQPQWDKPCLVYRHPAPDAGAGA</sequence>
<dbReference type="GO" id="GO:0008999">
    <property type="term" value="F:protein-N-terminal-alanine acetyltransferase activity"/>
    <property type="evidence" value="ECO:0007669"/>
    <property type="project" value="TreeGrafter"/>
</dbReference>
<dbReference type="InterPro" id="IPR016181">
    <property type="entry name" value="Acyl_CoA_acyltransferase"/>
</dbReference>
<protein>
    <submittedName>
        <fullName evidence="2">GNAT family N-acetyltransferase</fullName>
    </submittedName>
</protein>
<proteinExistence type="predicted"/>
<evidence type="ECO:0000259" key="1">
    <source>
        <dbReference type="PROSITE" id="PS51186"/>
    </source>
</evidence>
<feature type="domain" description="N-acetyltransferase" evidence="1">
    <location>
        <begin position="15"/>
        <end position="175"/>
    </location>
</feature>
<dbReference type="PANTHER" id="PTHR43441:SF2">
    <property type="entry name" value="FAMILY ACETYLTRANSFERASE, PUTATIVE (AFU_ORTHOLOGUE AFUA_7G00850)-RELATED"/>
    <property type="match status" value="1"/>
</dbReference>
<dbReference type="InterPro" id="IPR051908">
    <property type="entry name" value="Ribosomal_N-acetyltransferase"/>
</dbReference>
<dbReference type="Pfam" id="PF13302">
    <property type="entry name" value="Acetyltransf_3"/>
    <property type="match status" value="1"/>
</dbReference>
<dbReference type="PANTHER" id="PTHR43441">
    <property type="entry name" value="RIBOSOMAL-PROTEIN-SERINE ACETYLTRANSFERASE"/>
    <property type="match status" value="1"/>
</dbReference>
<name>A0A4P7HJS1_9RHOB</name>
<accession>A0A4P7HJS1</accession>
<dbReference type="KEGG" id="plia:E4191_03330"/>
<dbReference type="GO" id="GO:0005737">
    <property type="term" value="C:cytoplasm"/>
    <property type="evidence" value="ECO:0007669"/>
    <property type="project" value="TreeGrafter"/>
</dbReference>
<evidence type="ECO:0000313" key="2">
    <source>
        <dbReference type="EMBL" id="QBX33860.1"/>
    </source>
</evidence>
<gene>
    <name evidence="2" type="ORF">E4191_03330</name>
</gene>
<dbReference type="Proteomes" id="UP000296374">
    <property type="component" value="Chromosome"/>
</dbReference>
<dbReference type="PROSITE" id="PS51186">
    <property type="entry name" value="GNAT"/>
    <property type="match status" value="1"/>
</dbReference>
<reference evidence="3" key="1">
    <citation type="submission" date="2019-03" db="EMBL/GenBank/DDBJ databases">
        <authorList>
            <person name="Li J."/>
        </authorList>
    </citation>
    <scope>NUCLEOTIDE SEQUENCE [LARGE SCALE GENOMIC DNA]</scope>
    <source>
        <strain evidence="3">2251</strain>
    </source>
</reference>
<dbReference type="EMBL" id="CP038439">
    <property type="protein sequence ID" value="QBX33860.1"/>
    <property type="molecule type" value="Genomic_DNA"/>
</dbReference>
<evidence type="ECO:0000313" key="3">
    <source>
        <dbReference type="Proteomes" id="UP000296374"/>
    </source>
</evidence>
<dbReference type="Gene3D" id="3.40.630.30">
    <property type="match status" value="1"/>
</dbReference>
<dbReference type="AlphaFoldDB" id="A0A4P7HJS1"/>
<keyword evidence="2" id="KW-0808">Transferase</keyword>
<organism evidence="2 3">
    <name type="scientific">Paracoccus liaowanqingii</name>
    <dbReference type="NCBI Taxonomy" id="2560053"/>
    <lineage>
        <taxon>Bacteria</taxon>
        <taxon>Pseudomonadati</taxon>
        <taxon>Pseudomonadota</taxon>
        <taxon>Alphaproteobacteria</taxon>
        <taxon>Rhodobacterales</taxon>
        <taxon>Paracoccaceae</taxon>
        <taxon>Paracoccus</taxon>
    </lineage>
</organism>
<dbReference type="InterPro" id="IPR000182">
    <property type="entry name" value="GNAT_dom"/>
</dbReference>
<dbReference type="GO" id="GO:1990189">
    <property type="term" value="F:protein N-terminal-serine acetyltransferase activity"/>
    <property type="evidence" value="ECO:0007669"/>
    <property type="project" value="TreeGrafter"/>
</dbReference>